<dbReference type="EMBL" id="AP018586">
    <property type="protein sequence ID" value="BBD93134.1"/>
    <property type="molecule type" value="Genomic_DNA"/>
</dbReference>
<evidence type="ECO:0008006" key="4">
    <source>
        <dbReference type="Google" id="ProtNLM"/>
    </source>
</evidence>
<organism evidence="2 3">
    <name type="scientific">Staphylococcus caprae</name>
    <dbReference type="NCBI Taxonomy" id="29380"/>
    <lineage>
        <taxon>Bacteria</taxon>
        <taxon>Bacillati</taxon>
        <taxon>Bacillota</taxon>
        <taxon>Bacilli</taxon>
        <taxon>Bacillales</taxon>
        <taxon>Staphylococcaceae</taxon>
        <taxon>Staphylococcus</taxon>
    </lineage>
</organism>
<reference evidence="2 3" key="1">
    <citation type="submission" date="2018-05" db="EMBL/GenBank/DDBJ databases">
        <title>Complete genome sequencing of three human clinical isolates of Staphylococcus caprae reveals virulence factors similar to those of S. epidermidis and S. capitis.</title>
        <authorList>
            <person name="Watanabe S."/>
            <person name="Cui L."/>
        </authorList>
    </citation>
    <scope>NUCLEOTIDE SEQUENCE [LARGE SCALE GENOMIC DNA]</scope>
    <source>
        <strain evidence="2 3">JMUB590</strain>
    </source>
</reference>
<dbReference type="Proteomes" id="UP000274772">
    <property type="component" value="Chromosome"/>
</dbReference>
<evidence type="ECO:0000256" key="1">
    <source>
        <dbReference type="SAM" id="MobiDB-lite"/>
    </source>
</evidence>
<feature type="compositionally biased region" description="Polar residues" evidence="1">
    <location>
        <begin position="1"/>
        <end position="16"/>
    </location>
</feature>
<evidence type="ECO:0000313" key="3">
    <source>
        <dbReference type="Proteomes" id="UP000274772"/>
    </source>
</evidence>
<feature type="compositionally biased region" description="Basic and acidic residues" evidence="1">
    <location>
        <begin position="37"/>
        <end position="51"/>
    </location>
</feature>
<accession>A0ABN5W8K8</accession>
<feature type="region of interest" description="Disordered" evidence="1">
    <location>
        <begin position="1"/>
        <end position="51"/>
    </location>
</feature>
<proteinExistence type="predicted"/>
<keyword evidence="3" id="KW-1185">Reference proteome</keyword>
<name>A0ABN5W8K8_9STAP</name>
<protein>
    <recommendedName>
        <fullName evidence="4">Lipoprotein</fullName>
    </recommendedName>
</protein>
<gene>
    <name evidence="2" type="ORF">JMUB590_2079</name>
</gene>
<evidence type="ECO:0000313" key="2">
    <source>
        <dbReference type="EMBL" id="BBD93134.1"/>
    </source>
</evidence>
<sequence>MNVNPNVNHSNDSNHLPNYGSDTPKPGEHVACSPGYDPKKYRDKDGISGEK</sequence>